<comment type="subunit">
    <text evidence="1 8">Homodimer.</text>
</comment>
<dbReference type="OrthoDB" id="9800940at2"/>
<dbReference type="AlphaFoldDB" id="A0A0D1BX19"/>
<dbReference type="EC" id="3.1.26.11" evidence="8"/>
<comment type="similarity">
    <text evidence="8">Belongs to the RNase Z family.</text>
</comment>
<feature type="binding site" evidence="8">
    <location>
        <position position="250"/>
    </location>
    <ligand>
        <name>Zn(2+)</name>
        <dbReference type="ChEBI" id="CHEBI:29105"/>
        <label>1</label>
        <note>catalytic</note>
    </ligand>
</feature>
<dbReference type="InterPro" id="IPR013471">
    <property type="entry name" value="RNase_Z/BN"/>
</dbReference>
<dbReference type="NCBIfam" id="NF000801">
    <property type="entry name" value="PRK00055.1-3"/>
    <property type="match status" value="1"/>
</dbReference>
<dbReference type="Pfam" id="PF23023">
    <property type="entry name" value="Anti-Pycsar_Apyc1"/>
    <property type="match status" value="1"/>
</dbReference>
<keyword evidence="4 8" id="KW-0479">Metal-binding</keyword>
<dbReference type="GO" id="GO:0042781">
    <property type="term" value="F:3'-tRNA processing endoribonuclease activity"/>
    <property type="evidence" value="ECO:0007669"/>
    <property type="project" value="UniProtKB-UniRule"/>
</dbReference>
<protein>
    <recommendedName>
        <fullName evidence="8">Ribonuclease Z</fullName>
        <shortName evidence="8">RNase Z</shortName>
        <ecNumber evidence="8">3.1.26.11</ecNumber>
    </recommendedName>
    <alternativeName>
        <fullName evidence="8">tRNA 3 endonuclease</fullName>
    </alternativeName>
    <alternativeName>
        <fullName evidence="8">tRNase Z</fullName>
    </alternativeName>
</protein>
<dbReference type="HOGENOM" id="CLU_031317_2_1_9"/>
<evidence type="ECO:0000256" key="7">
    <source>
        <dbReference type="ARBA" id="ARBA00022833"/>
    </source>
</evidence>
<dbReference type="HAMAP" id="MF_01818">
    <property type="entry name" value="RNase_Z_BN"/>
    <property type="match status" value="1"/>
</dbReference>
<organism evidence="9 10">
    <name type="scientific">Clostridium botulinum B2 450</name>
    <dbReference type="NCBI Taxonomy" id="1379739"/>
    <lineage>
        <taxon>Bacteria</taxon>
        <taxon>Bacillati</taxon>
        <taxon>Bacillota</taxon>
        <taxon>Clostridia</taxon>
        <taxon>Eubacteriales</taxon>
        <taxon>Clostridiaceae</taxon>
        <taxon>Clostridium</taxon>
    </lineage>
</organism>
<dbReference type="GO" id="GO:0008270">
    <property type="term" value="F:zinc ion binding"/>
    <property type="evidence" value="ECO:0007669"/>
    <property type="project" value="UniProtKB-UniRule"/>
</dbReference>
<comment type="cofactor">
    <cofactor evidence="8">
        <name>Zn(2+)</name>
        <dbReference type="ChEBI" id="CHEBI:29105"/>
    </cofactor>
    <text evidence="8">Binds 2 Zn(2+) ions.</text>
</comment>
<keyword evidence="7 8" id="KW-0862">Zinc</keyword>
<proteinExistence type="inferred from homology"/>
<dbReference type="CDD" id="cd07717">
    <property type="entry name" value="RNaseZ_ZiPD-like_MBL-fold"/>
    <property type="match status" value="1"/>
</dbReference>
<keyword evidence="2 8" id="KW-0819">tRNA processing</keyword>
<dbReference type="EMBL" id="JXSU01000007">
    <property type="protein sequence ID" value="KIS23391.1"/>
    <property type="molecule type" value="Genomic_DNA"/>
</dbReference>
<feature type="binding site" evidence="8">
    <location>
        <position position="250"/>
    </location>
    <ligand>
        <name>Zn(2+)</name>
        <dbReference type="ChEBI" id="CHEBI:29105"/>
        <label>2</label>
        <note>catalytic</note>
    </ligand>
</feature>
<dbReference type="PANTHER" id="PTHR46018:SF2">
    <property type="entry name" value="ZINC PHOSPHODIESTERASE ELAC PROTEIN 1"/>
    <property type="match status" value="1"/>
</dbReference>
<feature type="binding site" evidence="8">
    <location>
        <position position="65"/>
    </location>
    <ligand>
        <name>Zn(2+)</name>
        <dbReference type="ChEBI" id="CHEBI:29105"/>
        <label>2</label>
        <note>catalytic</note>
    </ligand>
</feature>
<feature type="active site" description="Proton acceptor" evidence="8">
    <location>
        <position position="65"/>
    </location>
</feature>
<evidence type="ECO:0000313" key="9">
    <source>
        <dbReference type="EMBL" id="KIS23391.1"/>
    </source>
</evidence>
<dbReference type="SUPFAM" id="SSF56281">
    <property type="entry name" value="Metallo-hydrolase/oxidoreductase"/>
    <property type="match status" value="1"/>
</dbReference>
<evidence type="ECO:0000256" key="1">
    <source>
        <dbReference type="ARBA" id="ARBA00011738"/>
    </source>
</evidence>
<dbReference type="RefSeq" id="WP_003486709.1">
    <property type="nucleotide sequence ID" value="NZ_JXSU01000007.1"/>
</dbReference>
<feature type="binding site" evidence="8">
    <location>
        <position position="309"/>
    </location>
    <ligand>
        <name>Zn(2+)</name>
        <dbReference type="ChEBI" id="CHEBI:29105"/>
        <label>2</label>
        <note>catalytic</note>
    </ligand>
</feature>
<name>A0A0D1BX19_CLOBO</name>
<dbReference type="InterPro" id="IPR036866">
    <property type="entry name" value="RibonucZ/Hydroxyglut_hydro"/>
</dbReference>
<feature type="binding site" evidence="8">
    <location>
        <position position="61"/>
    </location>
    <ligand>
        <name>Zn(2+)</name>
        <dbReference type="ChEBI" id="CHEBI:29105"/>
        <label>1</label>
        <note>catalytic</note>
    </ligand>
</feature>
<gene>
    <name evidence="8" type="primary">rnz</name>
    <name evidence="9" type="ORF">N495_07245</name>
</gene>
<evidence type="ECO:0000256" key="5">
    <source>
        <dbReference type="ARBA" id="ARBA00022759"/>
    </source>
</evidence>
<comment type="caution">
    <text evidence="9">The sequence shown here is derived from an EMBL/GenBank/DDBJ whole genome shotgun (WGS) entry which is preliminary data.</text>
</comment>
<evidence type="ECO:0000256" key="8">
    <source>
        <dbReference type="HAMAP-Rule" id="MF_01818"/>
    </source>
</evidence>
<feature type="binding site" evidence="8">
    <location>
        <position position="66"/>
    </location>
    <ligand>
        <name>Zn(2+)</name>
        <dbReference type="ChEBI" id="CHEBI:29105"/>
        <label>2</label>
        <note>catalytic</note>
    </ligand>
</feature>
<evidence type="ECO:0000313" key="10">
    <source>
        <dbReference type="Proteomes" id="UP000032250"/>
    </source>
</evidence>
<accession>A0A0D1BX19</accession>
<evidence type="ECO:0000256" key="6">
    <source>
        <dbReference type="ARBA" id="ARBA00022801"/>
    </source>
</evidence>
<dbReference type="NCBIfam" id="TIGR02651">
    <property type="entry name" value="RNase_Z"/>
    <property type="match status" value="1"/>
</dbReference>
<comment type="catalytic activity">
    <reaction evidence="8">
        <text>Endonucleolytic cleavage of RNA, removing extra 3' nucleotides from tRNA precursor, generating 3' termini of tRNAs. A 3'-hydroxy group is left at the tRNA terminus and a 5'-phosphoryl group is left at the trailer molecule.</text>
        <dbReference type="EC" id="3.1.26.11"/>
    </reaction>
</comment>
<dbReference type="Gene3D" id="3.60.15.10">
    <property type="entry name" value="Ribonuclease Z/Hydroxyacylglutathione hydrolase-like"/>
    <property type="match status" value="1"/>
</dbReference>
<evidence type="ECO:0000256" key="4">
    <source>
        <dbReference type="ARBA" id="ARBA00022723"/>
    </source>
</evidence>
<dbReference type="PANTHER" id="PTHR46018">
    <property type="entry name" value="ZINC PHOSPHODIESTERASE ELAC PROTEIN 1"/>
    <property type="match status" value="1"/>
</dbReference>
<feature type="binding site" evidence="8">
    <location>
        <position position="63"/>
    </location>
    <ligand>
        <name>Zn(2+)</name>
        <dbReference type="ChEBI" id="CHEBI:29105"/>
        <label>1</label>
        <note>catalytic</note>
    </ligand>
</feature>
<keyword evidence="5 8" id="KW-0255">Endonuclease</keyword>
<evidence type="ECO:0000256" key="2">
    <source>
        <dbReference type="ARBA" id="ARBA00022694"/>
    </source>
</evidence>
<keyword evidence="6 8" id="KW-0378">Hydrolase</keyword>
<sequence>MLDLALLGCGGGMPIPDRFLSSLLINYRGRKILIDCGEGTQVSMKMLGWGFKSIDIICITHMHGDHTVGLPGLLATIGNSSREEPLIIIGPEGIEKVINGLRTIVPYLPYDITIIENPKDSLKIKVVKNGIEVLNEYKSSTFIKNNSSKDYIKNGEESINQYEKYNDMLSCDIEISTLELDHSCPCIGYSLYINRKPKFNLEKAERNNVPKFLWSRLQKGENLVYEGIKYNSSMVMGRSRKGIKLSYITDTRPIDSIIDFIENSDLFICEGTYGQDEDLHKAIRNKHMTFREGAKLANRGTVSQLILTHFSPAMIDPESFRQNATEVFPDTIIGKDRLIKTLSFKD</sequence>
<comment type="function">
    <text evidence="8">Zinc phosphodiesterase, which displays some tRNA 3'-processing endonuclease activity. Probably involved in tRNA maturation, by removing a 3'-trailer from precursor tRNA.</text>
</comment>
<evidence type="ECO:0000256" key="3">
    <source>
        <dbReference type="ARBA" id="ARBA00022722"/>
    </source>
</evidence>
<keyword evidence="3 8" id="KW-0540">Nuclease</keyword>
<dbReference type="Proteomes" id="UP000032250">
    <property type="component" value="Unassembled WGS sequence"/>
</dbReference>
<dbReference type="PATRIC" id="fig|1379739.3.peg.1789"/>
<feature type="binding site" evidence="8">
    <location>
        <position position="182"/>
    </location>
    <ligand>
        <name>Zn(2+)</name>
        <dbReference type="ChEBI" id="CHEBI:29105"/>
        <label>1</label>
        <note>catalytic</note>
    </ligand>
</feature>
<reference evidence="9 10" key="1">
    <citation type="submission" date="2014-06" db="EMBL/GenBank/DDBJ databases">
        <title>Genome characterization of distinct group I Clostridium botulinum lineages.</title>
        <authorList>
            <person name="Giordani F."/>
            <person name="Anselmo A."/>
            <person name="Fillo S."/>
            <person name="Palozzi A.M."/>
            <person name="Fortunato A."/>
            <person name="Gentile B."/>
            <person name="Ciammaruconi A."/>
            <person name="Anniballi F."/>
            <person name="De Medici D."/>
            <person name="Lista F."/>
        </authorList>
    </citation>
    <scope>NUCLEOTIDE SEQUENCE [LARGE SCALE GENOMIC DNA]</scope>
    <source>
        <strain evidence="9 10">B2 450</strain>
    </source>
</reference>